<feature type="signal peptide" evidence="1">
    <location>
        <begin position="1"/>
        <end position="31"/>
    </location>
</feature>
<evidence type="ECO:0000256" key="1">
    <source>
        <dbReference type="SAM" id="SignalP"/>
    </source>
</evidence>
<reference evidence="3" key="1">
    <citation type="submission" date="2015-03" db="EMBL/GenBank/DDBJ databases">
        <title>A transcriptome of Araucaria cunninghamii, an australian fine timber species.</title>
        <authorList>
            <person name="Jing Yi C.J.Y."/>
            <person name="Yin San L.Y.S."/>
            <person name="Abdul Karim S.S."/>
            <person name="Wan Azmi N.N."/>
            <person name="Hercus R.R."/>
            <person name="Croft L.L."/>
        </authorList>
    </citation>
    <scope>NUCLEOTIDE SEQUENCE</scope>
    <source>
        <strain evidence="3">MI0301</strain>
        <tissue evidence="3">Leaf</tissue>
    </source>
</reference>
<keyword evidence="1" id="KW-0732">Signal</keyword>
<proteinExistence type="predicted"/>
<dbReference type="PROSITE" id="PS51277">
    <property type="entry name" value="BURP"/>
    <property type="match status" value="1"/>
</dbReference>
<feature type="domain" description="BURP" evidence="2">
    <location>
        <begin position="137"/>
        <end position="357"/>
    </location>
</feature>
<dbReference type="InterPro" id="IPR044816">
    <property type="entry name" value="BURP"/>
</dbReference>
<dbReference type="SMART" id="SM01045">
    <property type="entry name" value="BURP"/>
    <property type="match status" value="1"/>
</dbReference>
<dbReference type="Pfam" id="PF03181">
    <property type="entry name" value="BURP"/>
    <property type="match status" value="1"/>
</dbReference>
<feature type="chain" id="PRO_5002311793" description="BURP domain-containing protein" evidence="1">
    <location>
        <begin position="32"/>
        <end position="357"/>
    </location>
</feature>
<organism evidence="3">
    <name type="scientific">Araucaria cunninghamii</name>
    <name type="common">Hoop pine</name>
    <name type="synonym">Moreton Bay pine</name>
    <dbReference type="NCBI Taxonomy" id="56994"/>
    <lineage>
        <taxon>Eukaryota</taxon>
        <taxon>Viridiplantae</taxon>
        <taxon>Streptophyta</taxon>
        <taxon>Embryophyta</taxon>
        <taxon>Tracheophyta</taxon>
        <taxon>Spermatophyta</taxon>
        <taxon>Pinopsida</taxon>
        <taxon>Pinidae</taxon>
        <taxon>Conifers II</taxon>
        <taxon>Araucariales</taxon>
        <taxon>Araucariaceae</taxon>
        <taxon>Araucaria</taxon>
    </lineage>
</organism>
<dbReference type="InterPro" id="IPR004873">
    <property type="entry name" value="BURP_dom"/>
</dbReference>
<dbReference type="PANTHER" id="PTHR31236:SF45">
    <property type="entry name" value="BURP DOMAIN-CONTAINING PROTEIN"/>
    <property type="match status" value="1"/>
</dbReference>
<sequence>MAALRIPLRKFELPPIIFLLVTHLLFACSRGDESAMRAWNDKLPGLTMPAQLAQLVFPFDLDQGDQALVEDNSLCKSGRFLCEKSQISKMDPCVQRMVCKRRKLMDLVHHGYVGGCAQRSLAYDLDESARQLHSNFFRLEEIATVGQKLHFPDFHENDVSQNVSFLPHKIAQKIPFNTHQLAFIVQAFSLPSTGSDLLIQQMAATLEVCDRPPSSTETKTCAISLESIAEFVSTVIGPSKVGVVDGMASSTRRLSNRVVTVMGSTVVAPSTVKQVACHSVVFPSKVYYCHSVKGTSMYVVNLKDEKSGVTEKVVAVCHMNTKPYPRQSLALLELKIKPGEGEFCHWVPSDTLLFKEI</sequence>
<dbReference type="PANTHER" id="PTHR31236">
    <property type="entry name" value="BURP DOMAIN PROTEIN USPL1-LIKE"/>
    <property type="match status" value="1"/>
</dbReference>
<evidence type="ECO:0000313" key="3">
    <source>
        <dbReference type="EMBL" id="JAG97025.1"/>
    </source>
</evidence>
<name>A0A0D6R568_ARACU</name>
<accession>A0A0D6R568</accession>
<dbReference type="AlphaFoldDB" id="A0A0D6R568"/>
<dbReference type="PROSITE" id="PS51257">
    <property type="entry name" value="PROKAR_LIPOPROTEIN"/>
    <property type="match status" value="1"/>
</dbReference>
<dbReference type="EMBL" id="GCKF01035156">
    <property type="protein sequence ID" value="JAG97025.1"/>
    <property type="molecule type" value="Transcribed_RNA"/>
</dbReference>
<protein>
    <recommendedName>
        <fullName evidence="2">BURP domain-containing protein</fullName>
    </recommendedName>
</protein>
<evidence type="ECO:0000259" key="2">
    <source>
        <dbReference type="PROSITE" id="PS51277"/>
    </source>
</evidence>